<feature type="non-terminal residue" evidence="2">
    <location>
        <position position="150"/>
    </location>
</feature>
<organism evidence="2 3">
    <name type="scientific">Lottia gigantea</name>
    <name type="common">Giant owl limpet</name>
    <dbReference type="NCBI Taxonomy" id="225164"/>
    <lineage>
        <taxon>Eukaryota</taxon>
        <taxon>Metazoa</taxon>
        <taxon>Spiralia</taxon>
        <taxon>Lophotrochozoa</taxon>
        <taxon>Mollusca</taxon>
        <taxon>Gastropoda</taxon>
        <taxon>Patellogastropoda</taxon>
        <taxon>Lottioidea</taxon>
        <taxon>Lottiidae</taxon>
        <taxon>Lottia</taxon>
    </lineage>
</organism>
<dbReference type="GeneID" id="20230253"/>
<dbReference type="RefSeq" id="XP_009063750.1">
    <property type="nucleotide sequence ID" value="XM_009065502.1"/>
</dbReference>
<sequence>IESLTEPRIESLTETRIESLTEPRIESLTETRIESSTEPRIESLTEPRIESLTEPRIESLTEPRIETDQGRYILESESSGDDYNSDRDPEYQPPKNQSESEAEEMIDQIKRLKRKRRESNPDIWNKNIQKQRRMEGKSFKGLEKKEGKRV</sequence>
<dbReference type="Proteomes" id="UP000030746">
    <property type="component" value="Unassembled WGS sequence"/>
</dbReference>
<accession>V3ZSG6</accession>
<gene>
    <name evidence="2" type="ORF">LOTGIDRAFT_107697</name>
</gene>
<feature type="compositionally biased region" description="Basic and acidic residues" evidence="1">
    <location>
        <begin position="1"/>
        <end position="69"/>
    </location>
</feature>
<dbReference type="KEGG" id="lgi:LOTGIDRAFT_107697"/>
<name>V3ZSG6_LOTGI</name>
<feature type="compositionally biased region" description="Basic and acidic residues" evidence="1">
    <location>
        <begin position="132"/>
        <end position="150"/>
    </location>
</feature>
<evidence type="ECO:0000313" key="2">
    <source>
        <dbReference type="EMBL" id="ESO85505.1"/>
    </source>
</evidence>
<proteinExistence type="predicted"/>
<evidence type="ECO:0000256" key="1">
    <source>
        <dbReference type="SAM" id="MobiDB-lite"/>
    </source>
</evidence>
<evidence type="ECO:0000313" key="3">
    <source>
        <dbReference type="Proteomes" id="UP000030746"/>
    </source>
</evidence>
<dbReference type="AlphaFoldDB" id="V3ZSG6"/>
<feature type="region of interest" description="Disordered" evidence="1">
    <location>
        <begin position="1"/>
        <end position="150"/>
    </location>
</feature>
<dbReference type="HOGENOM" id="CLU_1745140_0_0_1"/>
<feature type="non-terminal residue" evidence="2">
    <location>
        <position position="1"/>
    </location>
</feature>
<reference evidence="2 3" key="1">
    <citation type="journal article" date="2013" name="Nature">
        <title>Insights into bilaterian evolution from three spiralian genomes.</title>
        <authorList>
            <person name="Simakov O."/>
            <person name="Marletaz F."/>
            <person name="Cho S.J."/>
            <person name="Edsinger-Gonzales E."/>
            <person name="Havlak P."/>
            <person name="Hellsten U."/>
            <person name="Kuo D.H."/>
            <person name="Larsson T."/>
            <person name="Lv J."/>
            <person name="Arendt D."/>
            <person name="Savage R."/>
            <person name="Osoegawa K."/>
            <person name="de Jong P."/>
            <person name="Grimwood J."/>
            <person name="Chapman J.A."/>
            <person name="Shapiro H."/>
            <person name="Aerts A."/>
            <person name="Otillar R.P."/>
            <person name="Terry A.Y."/>
            <person name="Boore J.L."/>
            <person name="Grigoriev I.V."/>
            <person name="Lindberg D.R."/>
            <person name="Seaver E.C."/>
            <person name="Weisblat D.A."/>
            <person name="Putnam N.H."/>
            <person name="Rokhsar D.S."/>
        </authorList>
    </citation>
    <scope>NUCLEOTIDE SEQUENCE [LARGE SCALE GENOMIC DNA]</scope>
</reference>
<dbReference type="CTD" id="20230253"/>
<protein>
    <submittedName>
        <fullName evidence="2">Uncharacterized protein</fullName>
    </submittedName>
</protein>
<keyword evidence="3" id="KW-1185">Reference proteome</keyword>
<dbReference type="EMBL" id="KB203274">
    <property type="protein sequence ID" value="ESO85505.1"/>
    <property type="molecule type" value="Genomic_DNA"/>
</dbReference>